<organism evidence="7 8">
    <name type="scientific">Pontiella desulfatans</name>
    <dbReference type="NCBI Taxonomy" id="2750659"/>
    <lineage>
        <taxon>Bacteria</taxon>
        <taxon>Pseudomonadati</taxon>
        <taxon>Kiritimatiellota</taxon>
        <taxon>Kiritimatiellia</taxon>
        <taxon>Kiritimatiellales</taxon>
        <taxon>Pontiellaceae</taxon>
        <taxon>Pontiella</taxon>
    </lineage>
</organism>
<keyword evidence="4" id="KW-0106">Calcium</keyword>
<keyword evidence="5" id="KW-0732">Signal</keyword>
<feature type="signal peptide" evidence="5">
    <location>
        <begin position="1"/>
        <end position="17"/>
    </location>
</feature>
<dbReference type="Gene3D" id="3.40.720.10">
    <property type="entry name" value="Alkaline Phosphatase, subunit A"/>
    <property type="match status" value="2"/>
</dbReference>
<dbReference type="GO" id="GO:0004065">
    <property type="term" value="F:arylsulfatase activity"/>
    <property type="evidence" value="ECO:0007669"/>
    <property type="project" value="TreeGrafter"/>
</dbReference>
<dbReference type="PROSITE" id="PS00523">
    <property type="entry name" value="SULFATASE_1"/>
    <property type="match status" value="1"/>
</dbReference>
<proteinExistence type="inferred from homology"/>
<dbReference type="PANTHER" id="PTHR42693">
    <property type="entry name" value="ARYLSULFATASE FAMILY MEMBER"/>
    <property type="match status" value="1"/>
</dbReference>
<dbReference type="RefSeq" id="WP_168442286.1">
    <property type="nucleotide sequence ID" value="NZ_CAAHFG010000001.1"/>
</dbReference>
<dbReference type="SUPFAM" id="SSF53649">
    <property type="entry name" value="Alkaline phosphatase-like"/>
    <property type="match status" value="1"/>
</dbReference>
<gene>
    <name evidence="7" type="ORF">PDESU_03074</name>
</gene>
<protein>
    <submittedName>
        <fullName evidence="7">Arylsulfatase</fullName>
    </submittedName>
</protein>
<dbReference type="InterPro" id="IPR000917">
    <property type="entry name" value="Sulfatase_N"/>
</dbReference>
<dbReference type="InterPro" id="IPR050738">
    <property type="entry name" value="Sulfatase"/>
</dbReference>
<keyword evidence="8" id="KW-1185">Reference proteome</keyword>
<evidence type="ECO:0000256" key="4">
    <source>
        <dbReference type="ARBA" id="ARBA00022837"/>
    </source>
</evidence>
<sequence>MKTLALVFALLAAHAWAGKPNVIFFITDDMLPHHFNFIPGVERKVLTPNIERIADEGVVLLNQYTVSPLCTPSRYSVLTGRNPSRANNPFFKETTEKNGGQTHVEFNTHILETDESLPQLMKRAGYMTGFVGKNHVIEVQGLKRFPDNDASAKDPKNQAQLKANHDKVCQGVREVGFDYVDRVYHNNPHFLGLHEVAVHNMDWITGGGTEFIRNHHDRSEPFFLYFATTLPHGPVNATSAWNANPLLSAVGYLDEAPAVQPARKTIPERIRAAGLKPTDDACNLLWMDDALGALLDTLEETGQLENTLIFFFNDQWMESKGTVYQGGVHTPGIVWRKGGFPVGKTCDALLNSIDFAPTILDAVGGDYADAALDGESFWPYLTQGKKQPEGRVLYFELGFGRGILKGDWKYVAIRYPEHIANMSKEERVRVLEEWNANRRRLHIPIVTEDPAKPFSHLTAIPGGGHAEMPSTGTEHYPGYYDPDQLYRISRDPHEQVNLANDPEYKDKLEEMMREMKKIQDALPGDFGL</sequence>
<reference evidence="7 8" key="1">
    <citation type="submission" date="2019-04" db="EMBL/GenBank/DDBJ databases">
        <authorList>
            <person name="Van Vliet M D."/>
        </authorList>
    </citation>
    <scope>NUCLEOTIDE SEQUENCE [LARGE SCALE GENOMIC DNA]</scope>
    <source>
        <strain evidence="7 8">F1</strain>
    </source>
</reference>
<evidence type="ECO:0000256" key="1">
    <source>
        <dbReference type="ARBA" id="ARBA00008779"/>
    </source>
</evidence>
<keyword evidence="3" id="KW-0378">Hydrolase</keyword>
<dbReference type="EMBL" id="CAAHFG010000001">
    <property type="protein sequence ID" value="VGO14512.1"/>
    <property type="molecule type" value="Genomic_DNA"/>
</dbReference>
<dbReference type="Pfam" id="PF00884">
    <property type="entry name" value="Sulfatase"/>
    <property type="match status" value="1"/>
</dbReference>
<evidence type="ECO:0000256" key="3">
    <source>
        <dbReference type="ARBA" id="ARBA00022801"/>
    </source>
</evidence>
<feature type="domain" description="Sulfatase N-terminal" evidence="6">
    <location>
        <begin position="20"/>
        <end position="364"/>
    </location>
</feature>
<evidence type="ECO:0000313" key="7">
    <source>
        <dbReference type="EMBL" id="VGO14512.1"/>
    </source>
</evidence>
<feature type="chain" id="PRO_5028813022" evidence="5">
    <location>
        <begin position="18"/>
        <end position="528"/>
    </location>
</feature>
<evidence type="ECO:0000259" key="6">
    <source>
        <dbReference type="Pfam" id="PF00884"/>
    </source>
</evidence>
<comment type="similarity">
    <text evidence="1">Belongs to the sulfatase family.</text>
</comment>
<evidence type="ECO:0000313" key="8">
    <source>
        <dbReference type="Proteomes" id="UP000366872"/>
    </source>
</evidence>
<dbReference type="GO" id="GO:0046872">
    <property type="term" value="F:metal ion binding"/>
    <property type="evidence" value="ECO:0007669"/>
    <property type="project" value="UniProtKB-KW"/>
</dbReference>
<dbReference type="PANTHER" id="PTHR42693:SF53">
    <property type="entry name" value="ENDO-4-O-SULFATASE"/>
    <property type="match status" value="1"/>
</dbReference>
<dbReference type="Proteomes" id="UP000366872">
    <property type="component" value="Unassembled WGS sequence"/>
</dbReference>
<dbReference type="InterPro" id="IPR017850">
    <property type="entry name" value="Alkaline_phosphatase_core_sf"/>
</dbReference>
<dbReference type="InterPro" id="IPR024607">
    <property type="entry name" value="Sulfatase_CS"/>
</dbReference>
<name>A0A6C2U3C9_PONDE</name>
<keyword evidence="2" id="KW-0479">Metal-binding</keyword>
<evidence type="ECO:0000256" key="5">
    <source>
        <dbReference type="SAM" id="SignalP"/>
    </source>
</evidence>
<evidence type="ECO:0000256" key="2">
    <source>
        <dbReference type="ARBA" id="ARBA00022723"/>
    </source>
</evidence>
<dbReference type="AlphaFoldDB" id="A0A6C2U3C9"/>
<accession>A0A6C2U3C9</accession>